<feature type="coiled-coil region" evidence="2">
    <location>
        <begin position="566"/>
        <end position="622"/>
    </location>
</feature>
<dbReference type="AlphaFoldDB" id="A0AAJ0MFL1"/>
<feature type="compositionally biased region" description="Basic residues" evidence="3">
    <location>
        <begin position="908"/>
        <end position="919"/>
    </location>
</feature>
<comment type="caution">
    <text evidence="6">The sequence shown here is derived from an EMBL/GenBank/DDBJ whole genome shotgun (WGS) entry which is preliminary data.</text>
</comment>
<evidence type="ECO:0000313" key="6">
    <source>
        <dbReference type="EMBL" id="KAK3356831.1"/>
    </source>
</evidence>
<gene>
    <name evidence="6" type="ORF">B0T25DRAFT_566160</name>
</gene>
<dbReference type="PROSITE" id="PS50088">
    <property type="entry name" value="ANK_REPEAT"/>
    <property type="match status" value="2"/>
</dbReference>
<dbReference type="SUPFAM" id="SSF48403">
    <property type="entry name" value="Ankyrin repeat"/>
    <property type="match status" value="1"/>
</dbReference>
<name>A0AAJ0MFL1_9PEZI</name>
<dbReference type="PROSITE" id="PS50297">
    <property type="entry name" value="ANK_REP_REGION"/>
    <property type="match status" value="2"/>
</dbReference>
<feature type="compositionally biased region" description="Polar residues" evidence="3">
    <location>
        <begin position="841"/>
        <end position="898"/>
    </location>
</feature>
<reference evidence="6" key="1">
    <citation type="journal article" date="2023" name="Mol. Phylogenet. Evol.">
        <title>Genome-scale phylogeny and comparative genomics of the fungal order Sordariales.</title>
        <authorList>
            <person name="Hensen N."/>
            <person name="Bonometti L."/>
            <person name="Westerberg I."/>
            <person name="Brannstrom I.O."/>
            <person name="Guillou S."/>
            <person name="Cros-Aarteil S."/>
            <person name="Calhoun S."/>
            <person name="Haridas S."/>
            <person name="Kuo A."/>
            <person name="Mondo S."/>
            <person name="Pangilinan J."/>
            <person name="Riley R."/>
            <person name="LaButti K."/>
            <person name="Andreopoulos B."/>
            <person name="Lipzen A."/>
            <person name="Chen C."/>
            <person name="Yan M."/>
            <person name="Daum C."/>
            <person name="Ng V."/>
            <person name="Clum A."/>
            <person name="Steindorff A."/>
            <person name="Ohm R.A."/>
            <person name="Martin F."/>
            <person name="Silar P."/>
            <person name="Natvig D.O."/>
            <person name="Lalanne C."/>
            <person name="Gautier V."/>
            <person name="Ament-Velasquez S.L."/>
            <person name="Kruys A."/>
            <person name="Hutchinson M.I."/>
            <person name="Powell A.J."/>
            <person name="Barry K."/>
            <person name="Miller A.N."/>
            <person name="Grigoriev I.V."/>
            <person name="Debuchy R."/>
            <person name="Gladieux P."/>
            <person name="Hiltunen Thoren M."/>
            <person name="Johannesson H."/>
        </authorList>
    </citation>
    <scope>NUCLEOTIDE SEQUENCE</scope>
    <source>
        <strain evidence="6">CBS 955.72</strain>
    </source>
</reference>
<evidence type="ECO:0000313" key="7">
    <source>
        <dbReference type="Proteomes" id="UP001275084"/>
    </source>
</evidence>
<proteinExistence type="predicted"/>
<dbReference type="Proteomes" id="UP001275084">
    <property type="component" value="Unassembled WGS sequence"/>
</dbReference>
<evidence type="ECO:0000259" key="4">
    <source>
        <dbReference type="Pfam" id="PF06985"/>
    </source>
</evidence>
<dbReference type="PANTHER" id="PTHR10622:SF10">
    <property type="entry name" value="HET DOMAIN-CONTAINING PROTEIN"/>
    <property type="match status" value="1"/>
</dbReference>
<evidence type="ECO:0000256" key="2">
    <source>
        <dbReference type="SAM" id="Coils"/>
    </source>
</evidence>
<dbReference type="InterPro" id="IPR058525">
    <property type="entry name" value="DUF8212"/>
</dbReference>
<dbReference type="SMART" id="SM00248">
    <property type="entry name" value="ANK"/>
    <property type="match status" value="4"/>
</dbReference>
<evidence type="ECO:0000256" key="1">
    <source>
        <dbReference type="PROSITE-ProRule" id="PRU00023"/>
    </source>
</evidence>
<dbReference type="InterPro" id="IPR010730">
    <property type="entry name" value="HET"/>
</dbReference>
<organism evidence="6 7">
    <name type="scientific">Lasiosphaeria hispida</name>
    <dbReference type="NCBI Taxonomy" id="260671"/>
    <lineage>
        <taxon>Eukaryota</taxon>
        <taxon>Fungi</taxon>
        <taxon>Dikarya</taxon>
        <taxon>Ascomycota</taxon>
        <taxon>Pezizomycotina</taxon>
        <taxon>Sordariomycetes</taxon>
        <taxon>Sordariomycetidae</taxon>
        <taxon>Sordariales</taxon>
        <taxon>Lasiosphaeriaceae</taxon>
        <taxon>Lasiosphaeria</taxon>
    </lineage>
</organism>
<dbReference type="Pfam" id="PF00023">
    <property type="entry name" value="Ank"/>
    <property type="match status" value="1"/>
</dbReference>
<keyword evidence="7" id="KW-1185">Reference proteome</keyword>
<dbReference type="Gene3D" id="1.25.40.20">
    <property type="entry name" value="Ankyrin repeat-containing domain"/>
    <property type="match status" value="1"/>
</dbReference>
<dbReference type="InterPro" id="IPR002110">
    <property type="entry name" value="Ankyrin_rpt"/>
</dbReference>
<dbReference type="PANTHER" id="PTHR10622">
    <property type="entry name" value="HET DOMAIN-CONTAINING PROTEIN"/>
    <property type="match status" value="1"/>
</dbReference>
<evidence type="ECO:0000259" key="5">
    <source>
        <dbReference type="Pfam" id="PF26640"/>
    </source>
</evidence>
<sequence length="919" mass="101749">MRLINVKTLKLEWFLDDEAPPYAIVSHTWGDDHEELTLLDVDGTVDKPGIGSTKLRGCCRQAEKDGLAYAWMDTCCIDKRDVVELGEAINSMFRWYREASVCYAYLSDVPADDNPKALDSKFRASRWFQRGWTLQELLAPESLSFYSSDWEPLGTKINLSTIIEGITGIPRLVLRGVVQLQSTSVAQRMSWAANRKTKRKEDMAYSLQGIFSITMSMIYGEGEQKAFFRLQEEIMKDTPDHSILAWGLGDGPLPADYPTTPGRILAATPADFANSGHIVSRALPRASLNFVNTSRGGVQVHLPLVQAATNLAMGLLHCGPESDADTVVAIPLVEAASGSADEYVRPSGFHSVLHPSYEAAAKLIHIKNDFQLEKPPDWGFLYDDDEFGALGLGILEVEPTSCWDKERNVIMAGLPQIAATSNFVVWARLRHHSEDPRDFFMMLKLSAHGPHVKSDMSMAVCRRATPTLEIRSKFRSWATEALGKHCASTASLDLQVTLEPIPARPCMFNIKPIAMKEKPKDIVDITQRLELIKAASKMTKAACDLKKARKEHAVVAKMLEETVVKSKRIEIDLEEVTSEIRRLEAKLENLTAERTSAARKTLQSEKRKAETIKKETEALSERTSARVLWDVLHDREYDEQGWVEKTKKGWTPLMWACHYDDPDTTQLLLDNGAVPTLEDADGHAPLQVTISKGFVGVAKVFLAAGVPLHKRSECSGKTLLHYAVSGSEAMVCFLLDEGAEVNAQSADGSTALHVAVRQGASLSIVQLLLAAGADARIKNRHGLLAWEENKNIPQGVYDLVRKAVRKGPVYTRTARRKSLIGLAKPTKSSHKNAEMDDAPVATSSPRDTQISQTRSETIASSSRESQSNMGETPASPQSNISKVGTLDSYSSPQNQPINQVPLEYAKPVKSRRSLFQRHR</sequence>
<feature type="region of interest" description="Disordered" evidence="3">
    <location>
        <begin position="820"/>
        <end position="919"/>
    </location>
</feature>
<dbReference type="InterPro" id="IPR036770">
    <property type="entry name" value="Ankyrin_rpt-contain_sf"/>
</dbReference>
<dbReference type="EMBL" id="JAUIQD010000003">
    <property type="protein sequence ID" value="KAK3356831.1"/>
    <property type="molecule type" value="Genomic_DNA"/>
</dbReference>
<evidence type="ECO:0000256" key="3">
    <source>
        <dbReference type="SAM" id="MobiDB-lite"/>
    </source>
</evidence>
<feature type="repeat" description="ANK" evidence="1">
    <location>
        <begin position="648"/>
        <end position="680"/>
    </location>
</feature>
<dbReference type="Pfam" id="PF26640">
    <property type="entry name" value="DUF8212"/>
    <property type="match status" value="1"/>
</dbReference>
<protein>
    <recommendedName>
        <fullName evidence="8">Heterokaryon incompatibility domain-containing protein</fullName>
    </recommendedName>
</protein>
<keyword evidence="2" id="KW-0175">Coiled coil</keyword>
<keyword evidence="1" id="KW-0040">ANK repeat</keyword>
<feature type="domain" description="Heterokaryon incompatibility" evidence="4">
    <location>
        <begin position="22"/>
        <end position="113"/>
    </location>
</feature>
<reference evidence="6" key="2">
    <citation type="submission" date="2023-06" db="EMBL/GenBank/DDBJ databases">
        <authorList>
            <consortium name="Lawrence Berkeley National Laboratory"/>
            <person name="Haridas S."/>
            <person name="Hensen N."/>
            <person name="Bonometti L."/>
            <person name="Westerberg I."/>
            <person name="Brannstrom I.O."/>
            <person name="Guillou S."/>
            <person name="Cros-Aarteil S."/>
            <person name="Calhoun S."/>
            <person name="Kuo A."/>
            <person name="Mondo S."/>
            <person name="Pangilinan J."/>
            <person name="Riley R."/>
            <person name="Labutti K."/>
            <person name="Andreopoulos B."/>
            <person name="Lipzen A."/>
            <person name="Chen C."/>
            <person name="Yanf M."/>
            <person name="Daum C."/>
            <person name="Ng V."/>
            <person name="Clum A."/>
            <person name="Steindorff A."/>
            <person name="Ohm R."/>
            <person name="Martin F."/>
            <person name="Silar P."/>
            <person name="Natvig D."/>
            <person name="Lalanne C."/>
            <person name="Gautier V."/>
            <person name="Ament-Velasquez S.L."/>
            <person name="Kruys A."/>
            <person name="Hutchinson M.I."/>
            <person name="Powell A.J."/>
            <person name="Barry K."/>
            <person name="Miller A.N."/>
            <person name="Grigoriev I.V."/>
            <person name="Debuchy R."/>
            <person name="Gladieux P."/>
            <person name="Thoren M.H."/>
            <person name="Johannesson H."/>
        </authorList>
    </citation>
    <scope>NUCLEOTIDE SEQUENCE</scope>
    <source>
        <strain evidence="6">CBS 955.72</strain>
    </source>
</reference>
<dbReference type="Pfam" id="PF12796">
    <property type="entry name" value="Ank_2"/>
    <property type="match status" value="1"/>
</dbReference>
<feature type="repeat" description="ANK" evidence="1">
    <location>
        <begin position="747"/>
        <end position="780"/>
    </location>
</feature>
<evidence type="ECO:0008006" key="8">
    <source>
        <dbReference type="Google" id="ProtNLM"/>
    </source>
</evidence>
<feature type="domain" description="DUF8212" evidence="5">
    <location>
        <begin position="225"/>
        <end position="249"/>
    </location>
</feature>
<accession>A0AAJ0MFL1</accession>
<dbReference type="Pfam" id="PF06985">
    <property type="entry name" value="HET"/>
    <property type="match status" value="1"/>
</dbReference>